<dbReference type="Pfam" id="PF20770">
    <property type="entry name" value="PAN2_N"/>
    <property type="match status" value="1"/>
</dbReference>
<dbReference type="Gene3D" id="2.130.10.10">
    <property type="entry name" value="YVTN repeat-like/Quinoprotein amine dehydrogenase"/>
    <property type="match status" value="1"/>
</dbReference>
<gene>
    <name evidence="9" type="primary">PAN2</name>
    <name evidence="12" type="ORF">V1264_013395</name>
</gene>
<comment type="caution">
    <text evidence="12">The sequence shown here is derived from an EMBL/GenBank/DDBJ whole genome shotgun (WGS) entry which is preliminary data.</text>
</comment>
<feature type="domain" description="USP" evidence="11">
    <location>
        <begin position="513"/>
        <end position="1004"/>
    </location>
</feature>
<evidence type="ECO:0000313" key="12">
    <source>
        <dbReference type="EMBL" id="KAK7109339.1"/>
    </source>
</evidence>
<dbReference type="GO" id="GO:0046872">
    <property type="term" value="F:metal ion binding"/>
    <property type="evidence" value="ECO:0007669"/>
    <property type="project" value="UniProtKB-KW"/>
</dbReference>
<comment type="activity regulation">
    <text evidence="9">Positively regulated by the regulatory subunit PAN3.</text>
</comment>
<feature type="region of interest" description="Disordered" evidence="10">
    <location>
        <begin position="626"/>
        <end position="712"/>
    </location>
</feature>
<keyword evidence="7 9" id="KW-0269">Exonuclease</keyword>
<dbReference type="InterPro" id="IPR036322">
    <property type="entry name" value="WD40_repeat_dom_sf"/>
</dbReference>
<keyword evidence="8 9" id="KW-0539">Nucleus</keyword>
<dbReference type="SUPFAM" id="SSF50978">
    <property type="entry name" value="WD40 repeat-like"/>
    <property type="match status" value="1"/>
</dbReference>
<keyword evidence="6 9" id="KW-0378">Hydrolase</keyword>
<dbReference type="GO" id="GO:0000932">
    <property type="term" value="C:P-body"/>
    <property type="evidence" value="ECO:0007669"/>
    <property type="project" value="UniProtKB-SubCell"/>
</dbReference>
<dbReference type="GO" id="GO:0005634">
    <property type="term" value="C:nucleus"/>
    <property type="evidence" value="ECO:0007669"/>
    <property type="project" value="UniProtKB-SubCell"/>
</dbReference>
<dbReference type="Pfam" id="PF00929">
    <property type="entry name" value="RNase_T"/>
    <property type="match status" value="1"/>
</dbReference>
<evidence type="ECO:0000256" key="5">
    <source>
        <dbReference type="ARBA" id="ARBA00022723"/>
    </source>
</evidence>
<dbReference type="InterPro" id="IPR036397">
    <property type="entry name" value="RNaseH_sf"/>
</dbReference>
<evidence type="ECO:0000256" key="6">
    <source>
        <dbReference type="ARBA" id="ARBA00022801"/>
    </source>
</evidence>
<comment type="function">
    <text evidence="9">Catalytic subunit of the poly(A)-nuclease (PAN) deadenylation complex, one of two cytoplasmic mRNA deadenylases involved in general and miRNA-mediated mRNA turnover. PAN specifically shortens poly(A) tails of RNA and the activity is stimulated by poly(A)-binding protein (PABP). PAN deadenylation is followed by rapid degradation of the shortened mRNA tails by the CCR4-NOT complex. Deadenylated mRNAs are then degraded by two alternative mechanisms, namely exosome-mediated 3'-5' exonucleolytic degradation, or deadenlyation-dependent mRNA decaping and subsequent 5'-3' exonucleolytic degradation by XRN1.</text>
</comment>
<dbReference type="GO" id="GO:0003676">
    <property type="term" value="F:nucleic acid binding"/>
    <property type="evidence" value="ECO:0007669"/>
    <property type="project" value="InterPro"/>
</dbReference>
<feature type="binding site" evidence="9">
    <location>
        <position position="1166"/>
    </location>
    <ligand>
        <name>a divalent metal cation</name>
        <dbReference type="ChEBI" id="CHEBI:60240"/>
        <note>catalytic</note>
    </ligand>
</feature>
<proteinExistence type="inferred from homology"/>
<feature type="binding site" evidence="9">
    <location>
        <position position="1057"/>
    </location>
    <ligand>
        <name>a divalent metal cation</name>
        <dbReference type="ChEBI" id="CHEBI:60240"/>
        <note>catalytic</note>
    </ligand>
</feature>
<dbReference type="CDD" id="cd06143">
    <property type="entry name" value="PAN2_exo"/>
    <property type="match status" value="1"/>
</dbReference>
<dbReference type="Pfam" id="PF13423">
    <property type="entry name" value="UCH_1"/>
    <property type="match status" value="1"/>
</dbReference>
<feature type="region of interest" description="Disordered" evidence="10">
    <location>
        <begin position="1271"/>
        <end position="1298"/>
    </location>
</feature>
<dbReference type="Gene3D" id="3.30.420.10">
    <property type="entry name" value="Ribonuclease H-like superfamily/Ribonuclease H"/>
    <property type="match status" value="1"/>
</dbReference>
<dbReference type="PANTHER" id="PTHR15728">
    <property type="entry name" value="DEADENYLATION COMPLEX CATALYTIC SUBUNIT PAN2"/>
    <property type="match status" value="1"/>
</dbReference>
<name>A0AAN9GIN8_9CAEN</name>
<reference evidence="12 13" key="1">
    <citation type="submission" date="2024-02" db="EMBL/GenBank/DDBJ databases">
        <title>Chromosome-scale genome assembly of the rough periwinkle Littorina saxatilis.</title>
        <authorList>
            <person name="De Jode A."/>
            <person name="Faria R."/>
            <person name="Formenti G."/>
            <person name="Sims Y."/>
            <person name="Smith T.P."/>
            <person name="Tracey A."/>
            <person name="Wood J.M.D."/>
            <person name="Zagrodzka Z.B."/>
            <person name="Johannesson K."/>
            <person name="Butlin R.K."/>
            <person name="Leder E.H."/>
        </authorList>
    </citation>
    <scope>NUCLEOTIDE SEQUENCE [LARGE SCALE GENOMIC DNA]</scope>
    <source>
        <strain evidence="12">Snail1</strain>
        <tissue evidence="12">Muscle</tissue>
    </source>
</reference>
<feature type="compositionally biased region" description="Basic residues" evidence="10">
    <location>
        <begin position="661"/>
        <end position="671"/>
    </location>
</feature>
<feature type="compositionally biased region" description="Polar residues" evidence="10">
    <location>
        <begin position="872"/>
        <end position="888"/>
    </location>
</feature>
<dbReference type="InterPro" id="IPR038765">
    <property type="entry name" value="Papain-like_cys_pep_sf"/>
</dbReference>
<feature type="binding site" evidence="9">
    <location>
        <position position="1059"/>
    </location>
    <ligand>
        <name>a divalent metal cation</name>
        <dbReference type="ChEBI" id="CHEBI:60240"/>
        <note>catalytic</note>
    </ligand>
</feature>
<feature type="binding site" evidence="9">
    <location>
        <position position="1218"/>
    </location>
    <ligand>
        <name>a divalent metal cation</name>
        <dbReference type="ChEBI" id="CHEBI:60240"/>
        <note>catalytic</note>
    </ligand>
</feature>
<dbReference type="GO" id="GO:0004535">
    <property type="term" value="F:poly(A)-specific ribonuclease activity"/>
    <property type="evidence" value="ECO:0007669"/>
    <property type="project" value="UniProtKB-UniRule"/>
</dbReference>
<dbReference type="InterPro" id="IPR030843">
    <property type="entry name" value="PAN2"/>
</dbReference>
<protein>
    <recommendedName>
        <fullName evidence="9">PAN2-PAN3 deadenylation complex catalytic subunit PAN2</fullName>
        <ecNumber evidence="9">3.1.13.4</ecNumber>
    </recommendedName>
    <alternativeName>
        <fullName evidence="9">PAB1P-dependent poly(A)-specific ribonuclease</fullName>
    </alternativeName>
    <alternativeName>
        <fullName evidence="9">Poly(A)-nuclease deadenylation complex subunit 2</fullName>
        <shortName evidence="9">PAN deadenylation complex subunit 2</shortName>
    </alternativeName>
</protein>
<comment type="subcellular location">
    <subcellularLocation>
        <location evidence="9">Cytoplasm</location>
        <location evidence="9">P-body</location>
    </subcellularLocation>
    <subcellularLocation>
        <location evidence="9">Nucleus</location>
    </subcellularLocation>
    <text evidence="9">Shuttles between nucleus and cytoplasm.</text>
</comment>
<evidence type="ECO:0000256" key="1">
    <source>
        <dbReference type="ARBA" id="ARBA00001663"/>
    </source>
</evidence>
<keyword evidence="13" id="KW-1185">Reference proteome</keyword>
<dbReference type="FunFam" id="3.30.420.10:FF:000011">
    <property type="entry name" value="PAN2-PAN3 deadenylation complex catalytic subunit PAN2"/>
    <property type="match status" value="1"/>
</dbReference>
<comment type="domain">
    <text evidence="9">Contains a pseudo-UCH domain. This ubiquitin C-terminal hydrolase (UCH)-like or ubiquitin specific protease (USP)-like domain is predicted to be catalytically inactive because it lacks the active site catalytic triad characteristic of thiol proteases, with residues at the equivalent structural positions that are incompatible with catalysis, and it cannot bind ubiquitin. It functions as a structural scaffold for intra- and intermolecular interactions in the complex.</text>
</comment>
<comment type="domain">
    <text evidence="9">The linker, or PAN3 interaction domain (PID), between the WD40 repeats and the pseudo-UCH domain mediates interaction with PAN3.</text>
</comment>
<dbReference type="InterPro" id="IPR050785">
    <property type="entry name" value="PAN2-PAN3_catalytic_subunit"/>
</dbReference>
<organism evidence="12 13">
    <name type="scientific">Littorina saxatilis</name>
    <dbReference type="NCBI Taxonomy" id="31220"/>
    <lineage>
        <taxon>Eukaryota</taxon>
        <taxon>Metazoa</taxon>
        <taxon>Spiralia</taxon>
        <taxon>Lophotrochozoa</taxon>
        <taxon>Mollusca</taxon>
        <taxon>Gastropoda</taxon>
        <taxon>Caenogastropoda</taxon>
        <taxon>Littorinimorpha</taxon>
        <taxon>Littorinoidea</taxon>
        <taxon>Littorinidae</taxon>
        <taxon>Littorina</taxon>
    </lineage>
</organism>
<feature type="compositionally biased region" description="Basic and acidic residues" evidence="10">
    <location>
        <begin position="696"/>
        <end position="712"/>
    </location>
</feature>
<dbReference type="InterPro" id="IPR048841">
    <property type="entry name" value="PAN2_N"/>
</dbReference>
<dbReference type="SUPFAM" id="SSF53098">
    <property type="entry name" value="Ribonuclease H-like"/>
    <property type="match status" value="1"/>
</dbReference>
<accession>A0AAN9GIN8</accession>
<evidence type="ECO:0000256" key="2">
    <source>
        <dbReference type="ARBA" id="ARBA00022490"/>
    </source>
</evidence>
<dbReference type="GO" id="GO:0000289">
    <property type="term" value="P:nuclear-transcribed mRNA poly(A) tail shortening"/>
    <property type="evidence" value="ECO:0007669"/>
    <property type="project" value="UniProtKB-UniRule"/>
</dbReference>
<feature type="compositionally biased region" description="Basic and acidic residues" evidence="10">
    <location>
        <begin position="672"/>
        <end position="687"/>
    </location>
</feature>
<evidence type="ECO:0000256" key="4">
    <source>
        <dbReference type="ARBA" id="ARBA00022722"/>
    </source>
</evidence>
<comment type="cofactor">
    <cofactor evidence="9">
        <name>a divalent metal cation</name>
        <dbReference type="ChEBI" id="CHEBI:60240"/>
    </cofactor>
    <text evidence="9">Binds 2 metal cations per subunit in the catalytic exonuclease domain.</text>
</comment>
<keyword evidence="5 9" id="KW-0479">Metal-binding</keyword>
<dbReference type="GO" id="GO:0031251">
    <property type="term" value="C:PAN complex"/>
    <property type="evidence" value="ECO:0007669"/>
    <property type="project" value="UniProtKB-UniRule"/>
</dbReference>
<dbReference type="SMART" id="SM00479">
    <property type="entry name" value="EXOIII"/>
    <property type="match status" value="1"/>
</dbReference>
<dbReference type="GO" id="GO:0006397">
    <property type="term" value="P:mRNA processing"/>
    <property type="evidence" value="ECO:0007669"/>
    <property type="project" value="UniProtKB-KW"/>
</dbReference>
<dbReference type="EC" id="3.1.13.4" evidence="9"/>
<evidence type="ECO:0000313" key="13">
    <source>
        <dbReference type="Proteomes" id="UP001374579"/>
    </source>
</evidence>
<comment type="caution">
    <text evidence="9">Lacks conserved residue(s) required for the propagation of feature annotation.</text>
</comment>
<dbReference type="PANTHER" id="PTHR15728:SF0">
    <property type="entry name" value="PAN2-PAN3 DEADENYLATION COMPLEX CATALYTIC SUBUNIT PAN2"/>
    <property type="match status" value="1"/>
</dbReference>
<evidence type="ECO:0000256" key="9">
    <source>
        <dbReference type="HAMAP-Rule" id="MF_03182"/>
    </source>
</evidence>
<feature type="region of interest" description="Disordered" evidence="10">
    <location>
        <begin position="867"/>
        <end position="888"/>
    </location>
</feature>
<evidence type="ECO:0000256" key="8">
    <source>
        <dbReference type="ARBA" id="ARBA00023242"/>
    </source>
</evidence>
<dbReference type="InterPro" id="IPR028889">
    <property type="entry name" value="USP"/>
</dbReference>
<sequence>MNFQGSPLFGGGSGVHQGQDMMVDPNMLGSVGAPEGFHEGQNMGPVFTPNVVAEMDYRPVLVKQASINHLPVTACSFDSQELLWAGTQRGHVTSYYGMQCEKHSAFHVSSGTDTQPEVRQLLAVDGGVLSLTSTRLRLNLRRAQAVYAYTDSDMQQMQCMIQTSPDTIIMGGHQKKVIEFNALKGQVVNKYEVGEAGCAVFRQSGKYLCAGDATGKVTLYDASTMRKEHVLDAHSSMLSDFDVQRNLLVTCGLSTRMDNQLVADRLLMVYDMRVMRAMAPIQVDIDPTFLRFVPALSHHLVVVSQMGSFQLTDSTSVSQSMMIYPVDTHGAGITSFDLSKTCQAMAFGDSAGYCHLFANNEHAVFSGLDLPTEFADHPEPPHHEMHLMDEIVAFATVPTFYPANDSLLSEWPSSMMKKICRKPRPIDPEILRSMKVMHNVCCVPNPKKGRRNQAPYKIKEENGAKRQLSVPESPIGRGEDPFKTVPKEYQRMLMRYTKLDDFDFRHYNKTHFAGLTAEYNNSYCNALLQILYFVEPLRAALLSHICQREFCLACELGFLFHMLDTKKGEACQAKNFLRAFRTLTEAAALGLLLTEAEEINGSANFLTLIPRWHRFVIQQVNSETSQQVEVASDSPTKETDPSPPAQPEAAPEKKTESGGGKGRKKKNKRGKKKEETKEESKTETADKEGEDGSGEDSLKSTQEEQQEEVQRMEEISVVKDLFFVNSKSELMCRCGMDNSKDEQIKITVLGYPPNPSPGSEGVKKVTFAELVHHSLTSDSTMQAYCNECKKYQMHIKRRKVTSLPDLLVFDCNLSNESNLNFWKDQLRILKKEKKETSASPNNENTPPKPKTLCRYGNACRRADCKYSHGSERSTGATPGDSGDSNTAQFDPSYIPLGLRITMKDDGDLAVEEVSDEESMPKEEVERRELYEVFAVVYVIEQQDAGRHLVSCIKVSEPYHQRKERVTCTQWYLFNDFCLEPIEKPENVSLDLTWKIPSVVYYTRRSFLTHHESTVSNWCQMETLYKDPALANPKRRKMTFLPMQPEETLSKGDLVGLDAEFISLKEEEAELRSDGTKSTIKPSHVSPGRVTCIRGQGDHFGEPFIDDYILTPEQVSDYLTEFSGIQPGELDPSTSTKHLTTLKSTYQKLRCLLDIGVVFVGHGLKKDFKVINVQVPKEQIVDTVQLFHMPNKRFISLRFLAWFFLDKNIQSGQHDSAEDARIALLLYKRYRELQAEGPDTVRASISELYETGRRHGWKVPDVTVSETPAWADTDNMWTGQGHDSEDDILDQTPGFFESQ</sequence>
<dbReference type="PROSITE" id="PS50235">
    <property type="entry name" value="USP_3"/>
    <property type="match status" value="1"/>
</dbReference>
<comment type="catalytic activity">
    <reaction evidence="1 9">
        <text>Exonucleolytic cleavage of poly(A) to 5'-AMP.</text>
        <dbReference type="EC" id="3.1.13.4"/>
    </reaction>
</comment>
<keyword evidence="3 9" id="KW-0507">mRNA processing</keyword>
<evidence type="ECO:0000256" key="3">
    <source>
        <dbReference type="ARBA" id="ARBA00022664"/>
    </source>
</evidence>
<dbReference type="InterPro" id="IPR015943">
    <property type="entry name" value="WD40/YVTN_repeat-like_dom_sf"/>
</dbReference>
<dbReference type="SUPFAM" id="SSF54001">
    <property type="entry name" value="Cysteine proteinases"/>
    <property type="match status" value="1"/>
</dbReference>
<keyword evidence="2 9" id="KW-0963">Cytoplasm</keyword>
<dbReference type="InterPro" id="IPR012337">
    <property type="entry name" value="RNaseH-like_sf"/>
</dbReference>
<keyword evidence="4 9" id="KW-0540">Nuclease</keyword>
<comment type="subunit">
    <text evidence="9">Forms a heterotrimer with an asymmetric homodimer of the regulatory subunit PAN3 to form the poly(A)-nuclease (PAN) deadenylation complex.</text>
</comment>
<dbReference type="InterPro" id="IPR028881">
    <property type="entry name" value="PAN2_UCH_dom"/>
</dbReference>
<dbReference type="EMBL" id="JBAMIC010000003">
    <property type="protein sequence ID" value="KAK7109339.1"/>
    <property type="molecule type" value="Genomic_DNA"/>
</dbReference>
<dbReference type="HAMAP" id="MF_03182">
    <property type="entry name" value="PAN2"/>
    <property type="match status" value="1"/>
</dbReference>
<evidence type="ECO:0000256" key="7">
    <source>
        <dbReference type="ARBA" id="ARBA00022839"/>
    </source>
</evidence>
<comment type="similarity">
    <text evidence="9">Belongs to the peptidase C19 family. PAN2 subfamily.</text>
</comment>
<dbReference type="InterPro" id="IPR013520">
    <property type="entry name" value="Ribonucl_H"/>
</dbReference>
<evidence type="ECO:0000256" key="10">
    <source>
        <dbReference type="SAM" id="MobiDB-lite"/>
    </source>
</evidence>
<dbReference type="Gene3D" id="3.90.70.10">
    <property type="entry name" value="Cysteine proteinases"/>
    <property type="match status" value="1"/>
</dbReference>
<dbReference type="GO" id="GO:0010606">
    <property type="term" value="P:positive regulation of cytoplasmic mRNA processing body assembly"/>
    <property type="evidence" value="ECO:0007669"/>
    <property type="project" value="UniProtKB-UniRule"/>
</dbReference>
<evidence type="ECO:0000259" key="11">
    <source>
        <dbReference type="PROSITE" id="PS50235"/>
    </source>
</evidence>
<dbReference type="Proteomes" id="UP001374579">
    <property type="component" value="Unassembled WGS sequence"/>
</dbReference>